<protein>
    <submittedName>
        <fullName evidence="6">Serine/threonine protein kinase</fullName>
    </submittedName>
</protein>
<dbReference type="CDD" id="cd14014">
    <property type="entry name" value="STKc_PknB_like"/>
    <property type="match status" value="1"/>
</dbReference>
<organism evidence="6 7">
    <name type="scientific">Pyxidicoccus parkwayensis</name>
    <dbReference type="NCBI Taxonomy" id="2813578"/>
    <lineage>
        <taxon>Bacteria</taxon>
        <taxon>Pseudomonadati</taxon>
        <taxon>Myxococcota</taxon>
        <taxon>Myxococcia</taxon>
        <taxon>Myxococcales</taxon>
        <taxon>Cystobacterineae</taxon>
        <taxon>Myxococcaceae</taxon>
        <taxon>Pyxidicoccus</taxon>
    </lineage>
</organism>
<dbReference type="EMBL" id="CP071090">
    <property type="protein sequence ID" value="QSQ21031.1"/>
    <property type="molecule type" value="Genomic_DNA"/>
</dbReference>
<evidence type="ECO:0000313" key="6">
    <source>
        <dbReference type="EMBL" id="QSQ21031.1"/>
    </source>
</evidence>
<evidence type="ECO:0000313" key="7">
    <source>
        <dbReference type="Proteomes" id="UP000662747"/>
    </source>
</evidence>
<gene>
    <name evidence="6" type="ORF">JY651_38425</name>
</gene>
<dbReference type="Gene3D" id="1.10.510.10">
    <property type="entry name" value="Transferase(Phosphotransferase) domain 1"/>
    <property type="match status" value="1"/>
</dbReference>
<dbReference type="Gene3D" id="3.30.200.20">
    <property type="entry name" value="Phosphorylase Kinase, domain 1"/>
    <property type="match status" value="1"/>
</dbReference>
<reference evidence="6 7" key="1">
    <citation type="submission" date="2021-02" db="EMBL/GenBank/DDBJ databases">
        <title>De Novo genome assembly of isolated myxobacteria.</title>
        <authorList>
            <person name="Stevens D.C."/>
        </authorList>
    </citation>
    <scope>NUCLEOTIDE SEQUENCE [LARGE SCALE GENOMIC DNA]</scope>
    <source>
        <strain evidence="7">SCPEA02</strain>
    </source>
</reference>
<evidence type="ECO:0000256" key="1">
    <source>
        <dbReference type="ARBA" id="ARBA00022679"/>
    </source>
</evidence>
<dbReference type="InterPro" id="IPR000719">
    <property type="entry name" value="Prot_kinase_dom"/>
</dbReference>
<dbReference type="InterPro" id="IPR011009">
    <property type="entry name" value="Kinase-like_dom_sf"/>
</dbReference>
<feature type="domain" description="Protein kinase" evidence="5">
    <location>
        <begin position="20"/>
        <end position="292"/>
    </location>
</feature>
<evidence type="ECO:0000256" key="2">
    <source>
        <dbReference type="ARBA" id="ARBA00022741"/>
    </source>
</evidence>
<keyword evidence="6" id="KW-0723">Serine/threonine-protein kinase</keyword>
<keyword evidence="4" id="KW-0067">ATP-binding</keyword>
<evidence type="ECO:0000259" key="5">
    <source>
        <dbReference type="PROSITE" id="PS50011"/>
    </source>
</evidence>
<dbReference type="PROSITE" id="PS50011">
    <property type="entry name" value="PROTEIN_KINASE_DOM"/>
    <property type="match status" value="1"/>
</dbReference>
<keyword evidence="1" id="KW-0808">Transferase</keyword>
<proteinExistence type="predicted"/>
<dbReference type="Pfam" id="PF00069">
    <property type="entry name" value="Pkinase"/>
    <property type="match status" value="1"/>
</dbReference>
<sequence length="480" mass="50918">MEPGPLHPARLPPGTRVGPWRVLERRGCGAYGAVYRAFGVEGVLGPVALKLALYPGDERFAREIELLSRLRHPSVPRLVDHGSWSQPGDIPHRYLAMEWVEGVSLYEWARVQRPTSRQVLRALASLARALAATHAAGGVHRDVKGDNVLVSAADGRVFLTDFGSGHYVGAATLTSPPFPPGTGPYRSPEAWRSIRFPFHPSDTPYAPGPGDDVFALGMTAYRLVTGEYPPPPALLDEVAHIWSPEGTGPWPPRAVNVCCCAELSELVSRMLSVHPETRGSARELAEALEQAVSRAGPEADVPLFAQEESEPVDARGAAQPVMHRRRGLTAGALLTAASLGGAVAMGAGWLLSAHPGERAQQAHASAAEDSKDGGTVAVGDTALTAQTPFARAPSAWSTISVDIPPKPLPGQKRADAAGRCPGRAMIPINGGCWTKLAVGLKDCDASYNYYVYKDACYGPVFLPARPPTSGPTKRSGSDAP</sequence>
<dbReference type="GO" id="GO:0004674">
    <property type="term" value="F:protein serine/threonine kinase activity"/>
    <property type="evidence" value="ECO:0007669"/>
    <property type="project" value="UniProtKB-KW"/>
</dbReference>
<dbReference type="PANTHER" id="PTHR43289">
    <property type="entry name" value="MITOGEN-ACTIVATED PROTEIN KINASE KINASE KINASE 20-RELATED"/>
    <property type="match status" value="1"/>
</dbReference>
<keyword evidence="3 6" id="KW-0418">Kinase</keyword>
<keyword evidence="2" id="KW-0547">Nucleotide-binding</keyword>
<accession>A0ABX7NUH0</accession>
<dbReference type="SUPFAM" id="SSF56112">
    <property type="entry name" value="Protein kinase-like (PK-like)"/>
    <property type="match status" value="1"/>
</dbReference>
<dbReference type="Proteomes" id="UP000662747">
    <property type="component" value="Chromosome"/>
</dbReference>
<evidence type="ECO:0000256" key="3">
    <source>
        <dbReference type="ARBA" id="ARBA00022777"/>
    </source>
</evidence>
<name>A0ABX7NUH0_9BACT</name>
<dbReference type="PANTHER" id="PTHR43289:SF6">
    <property type="entry name" value="SERINE_THREONINE-PROTEIN KINASE NEKL-3"/>
    <property type="match status" value="1"/>
</dbReference>
<evidence type="ECO:0000256" key="4">
    <source>
        <dbReference type="ARBA" id="ARBA00022840"/>
    </source>
</evidence>
<keyword evidence="7" id="KW-1185">Reference proteome</keyword>
<dbReference type="SMART" id="SM00220">
    <property type="entry name" value="S_TKc"/>
    <property type="match status" value="1"/>
</dbReference>